<keyword evidence="7" id="KW-1185">Reference proteome</keyword>
<sequence>MMDTFSRCHPIINLYYFIVVLGCTMFVQHPVLLILSFAGATSYAVYLKGSKSVIRRNLIFTLPLLIIVACLNPCFNHYGVTQLIYMEESGNWITLEASIYGVVLGAILFVVIEWFGCFNKVMTTDKFVYLFGRMIPAISLLLSMTLRFVPRLLRQLKQIRNAQKCVGMDVTNGGFIKRVRHGFGILSILITWALENAIDTADSMRNRGYGLPGRSAFSLYRFDRRDVIVTGVFSGLFLVILYGLMHGAAFAQYDPRIILAGFTIQGYAADVTCSEIMARITFVAFAVFCFVPLLMNLVEDIRRKASIGQIGKRMDLTYRAIYEEMDEESNRKTNLSN</sequence>
<dbReference type="RefSeq" id="WP_090171576.1">
    <property type="nucleotide sequence ID" value="NZ_FMXR01000005.1"/>
</dbReference>
<protein>
    <submittedName>
        <fullName evidence="6">Energy-coupling factor transport system permease protein</fullName>
    </submittedName>
</protein>
<dbReference type="CDD" id="cd16914">
    <property type="entry name" value="EcfT"/>
    <property type="match status" value="1"/>
</dbReference>
<feature type="transmembrane region" description="Helical" evidence="5">
    <location>
        <begin position="227"/>
        <end position="245"/>
    </location>
</feature>
<gene>
    <name evidence="6" type="ORF">SAMN02910417_00335</name>
</gene>
<feature type="transmembrane region" description="Helical" evidence="5">
    <location>
        <begin position="276"/>
        <end position="298"/>
    </location>
</feature>
<evidence type="ECO:0000313" key="6">
    <source>
        <dbReference type="EMBL" id="SDB05270.1"/>
    </source>
</evidence>
<dbReference type="OrthoDB" id="2039442at2"/>
<keyword evidence="2 5" id="KW-0812">Transmembrane</keyword>
<dbReference type="STRING" id="1732.SAMN02910417_00335"/>
<evidence type="ECO:0000256" key="2">
    <source>
        <dbReference type="ARBA" id="ARBA00022692"/>
    </source>
</evidence>
<dbReference type="EMBL" id="FMXR01000005">
    <property type="protein sequence ID" value="SDB05270.1"/>
    <property type="molecule type" value="Genomic_DNA"/>
</dbReference>
<dbReference type="InterPro" id="IPR003339">
    <property type="entry name" value="ABC/ECF_trnsptr_transmembrane"/>
</dbReference>
<organism evidence="6 7">
    <name type="scientific">Eubacterium oxidoreducens</name>
    <dbReference type="NCBI Taxonomy" id="1732"/>
    <lineage>
        <taxon>Bacteria</taxon>
        <taxon>Bacillati</taxon>
        <taxon>Bacillota</taxon>
        <taxon>Clostridia</taxon>
        <taxon>Eubacteriales</taxon>
        <taxon>Eubacteriaceae</taxon>
        <taxon>Eubacterium</taxon>
    </lineage>
</organism>
<keyword evidence="3 5" id="KW-1133">Transmembrane helix</keyword>
<evidence type="ECO:0000256" key="5">
    <source>
        <dbReference type="SAM" id="Phobius"/>
    </source>
</evidence>
<comment type="subcellular location">
    <subcellularLocation>
        <location evidence="1">Membrane</location>
        <topology evidence="1">Multi-pass membrane protein</topology>
    </subcellularLocation>
</comment>
<feature type="transmembrane region" description="Helical" evidence="5">
    <location>
        <begin position="92"/>
        <end position="115"/>
    </location>
</feature>
<dbReference type="AlphaFoldDB" id="A0A1G6AAE1"/>
<evidence type="ECO:0000256" key="3">
    <source>
        <dbReference type="ARBA" id="ARBA00022989"/>
    </source>
</evidence>
<dbReference type="PROSITE" id="PS51257">
    <property type="entry name" value="PROKAR_LIPOPROTEIN"/>
    <property type="match status" value="1"/>
</dbReference>
<feature type="transmembrane region" description="Helical" evidence="5">
    <location>
        <begin position="58"/>
        <end position="80"/>
    </location>
</feature>
<reference evidence="6 7" key="1">
    <citation type="submission" date="2016-10" db="EMBL/GenBank/DDBJ databases">
        <authorList>
            <person name="de Groot N.N."/>
        </authorList>
    </citation>
    <scope>NUCLEOTIDE SEQUENCE [LARGE SCALE GENOMIC DNA]</scope>
    <source>
        <strain evidence="6 7">DSM 3217</strain>
    </source>
</reference>
<evidence type="ECO:0000313" key="7">
    <source>
        <dbReference type="Proteomes" id="UP000199228"/>
    </source>
</evidence>
<proteinExistence type="predicted"/>
<keyword evidence="4 5" id="KW-0472">Membrane</keyword>
<dbReference type="Proteomes" id="UP000199228">
    <property type="component" value="Unassembled WGS sequence"/>
</dbReference>
<name>A0A1G6AAE1_EUBOX</name>
<dbReference type="GO" id="GO:0005886">
    <property type="term" value="C:plasma membrane"/>
    <property type="evidence" value="ECO:0007669"/>
    <property type="project" value="UniProtKB-ARBA"/>
</dbReference>
<evidence type="ECO:0000256" key="4">
    <source>
        <dbReference type="ARBA" id="ARBA00023136"/>
    </source>
</evidence>
<accession>A0A1G6AAE1</accession>
<feature type="transmembrane region" description="Helical" evidence="5">
    <location>
        <begin position="127"/>
        <end position="149"/>
    </location>
</feature>
<dbReference type="Pfam" id="PF02361">
    <property type="entry name" value="CbiQ"/>
    <property type="match status" value="1"/>
</dbReference>
<evidence type="ECO:0000256" key="1">
    <source>
        <dbReference type="ARBA" id="ARBA00004141"/>
    </source>
</evidence>
<feature type="transmembrane region" description="Helical" evidence="5">
    <location>
        <begin position="12"/>
        <end position="38"/>
    </location>
</feature>